<keyword evidence="14" id="KW-1185">Reference proteome</keyword>
<keyword evidence="4" id="KW-0620">Polyamine biosynthesis</keyword>
<evidence type="ECO:0000256" key="8">
    <source>
        <dbReference type="ARBA" id="ARBA00037173"/>
    </source>
</evidence>
<comment type="caution">
    <text evidence="13">The sequence shown here is derived from an EMBL/GenBank/DDBJ whole genome shotgun (WGS) entry which is preliminary data.</text>
</comment>
<comment type="function">
    <text evidence="8">Catalyzes the first and rate-limiting step of polyamine biosynthesis that converts ornithine into putrescine, which is the precursor for the polyamines, spermidine and spermine. Polyamines are essential for cell proliferation and are implicated in cellular processes, ranging from DNA replication to apoptosis.</text>
</comment>
<gene>
    <name evidence="13" type="ORF">SNE40_004590</name>
</gene>
<evidence type="ECO:0000256" key="1">
    <source>
        <dbReference type="ARBA" id="ARBA00001933"/>
    </source>
</evidence>
<dbReference type="FunFam" id="2.40.37.10:FF:000005">
    <property type="entry name" value="Ornithine decarboxylase"/>
    <property type="match status" value="1"/>
</dbReference>
<dbReference type="CDD" id="cd00622">
    <property type="entry name" value="PLPDE_III_ODC"/>
    <property type="match status" value="1"/>
</dbReference>
<dbReference type="PANTHER" id="PTHR11482">
    <property type="entry name" value="ARGININE/DIAMINOPIMELATE/ORNITHINE DECARBOXYLASE"/>
    <property type="match status" value="1"/>
</dbReference>
<feature type="modified residue" description="N6-(pyridoxal phosphate)lysine" evidence="11">
    <location>
        <position position="74"/>
    </location>
</feature>
<keyword evidence="3 11" id="KW-0663">Pyridoxal phosphate</keyword>
<dbReference type="InterPro" id="IPR022657">
    <property type="entry name" value="De-COase2_CS"/>
</dbReference>
<evidence type="ECO:0000259" key="12">
    <source>
        <dbReference type="Pfam" id="PF02784"/>
    </source>
</evidence>
<evidence type="ECO:0000256" key="11">
    <source>
        <dbReference type="PIRSR" id="PIRSR600183-50"/>
    </source>
</evidence>
<dbReference type="Pfam" id="PF02784">
    <property type="entry name" value="Orn_Arg_deC_N"/>
    <property type="match status" value="1"/>
</dbReference>
<dbReference type="GO" id="GO:0004586">
    <property type="term" value="F:ornithine decarboxylase activity"/>
    <property type="evidence" value="ECO:0007669"/>
    <property type="project" value="UniProtKB-EC"/>
</dbReference>
<dbReference type="SUPFAM" id="SSF50621">
    <property type="entry name" value="Alanine racemase C-terminal domain-like"/>
    <property type="match status" value="1"/>
</dbReference>
<evidence type="ECO:0000313" key="14">
    <source>
        <dbReference type="Proteomes" id="UP001347796"/>
    </source>
</evidence>
<evidence type="ECO:0000256" key="9">
    <source>
        <dbReference type="ARBA" id="ARBA00046672"/>
    </source>
</evidence>
<dbReference type="Proteomes" id="UP001347796">
    <property type="component" value="Unassembled WGS sequence"/>
</dbReference>
<evidence type="ECO:0000256" key="4">
    <source>
        <dbReference type="ARBA" id="ARBA00023115"/>
    </source>
</evidence>
<protein>
    <recommendedName>
        <fullName evidence="7">ornithine decarboxylase</fullName>
        <ecNumber evidence="7">4.1.1.17</ecNumber>
    </recommendedName>
</protein>
<sequence length="470" mass="52465">MYQSIINGCSFEIIPPSDICDKFNKCFKIEKEIANQDIELKEDAFFIGDLGDIIHKYETWCELLPRVEPFYAVKCNTDDPVLRLLAELGTSFDCASKSEIEQVLSLGVSPSRIIYANPCKQKSFIRHAAKQKVKMMTFDNEPELDKIKMIYPDAELVLRILPPSNFKVQCDLGIKFGCHPDKAIDLYQKAKDLGLNVIGVSFHVGSGAEEAEAFYAAVKEAYGVFQLGVEFGFNMTMLDVGGGFPGQKDTPVSFEEVAVVLNDALDEYFPAETGIRIIAEPGRYFVASAFTLTANIIAKRMISRDKIVGDGKSDQCVSGNDEPAYMYYLNDGVYGSFNCLLYDHAKVKPSLLQDNVCDVKFTSSVWGPTCDGMDCILEDCVLPEMHVGEWIYFEDMGAYTMCAASTFNGMPKPRCVYYCAEDVWYNLFPVEEDCVLEKKAISLRPIKDHVTDNIPAIGSNLFIEALIVEA</sequence>
<name>A0AAN8K3B6_PATCE</name>
<evidence type="ECO:0000256" key="3">
    <source>
        <dbReference type="ARBA" id="ARBA00022898"/>
    </source>
</evidence>
<comment type="subunit">
    <text evidence="9">Homodimer. Only the dimer is catalytically active, as the active sites are constructed of residues from both monomers.</text>
</comment>
<dbReference type="InterPro" id="IPR000183">
    <property type="entry name" value="Orn/DAP/Arg_de-COase"/>
</dbReference>
<dbReference type="PANTHER" id="PTHR11482:SF6">
    <property type="entry name" value="ORNITHINE DECARBOXYLASE 1-RELATED"/>
    <property type="match status" value="1"/>
</dbReference>
<dbReference type="GO" id="GO:0005737">
    <property type="term" value="C:cytoplasm"/>
    <property type="evidence" value="ECO:0007669"/>
    <property type="project" value="TreeGrafter"/>
</dbReference>
<evidence type="ECO:0000256" key="6">
    <source>
        <dbReference type="ARBA" id="ARBA00034115"/>
    </source>
</evidence>
<dbReference type="GO" id="GO:0033387">
    <property type="term" value="P:putrescine biosynthetic process from arginine, via ornithine"/>
    <property type="evidence" value="ECO:0007669"/>
    <property type="project" value="TreeGrafter"/>
</dbReference>
<evidence type="ECO:0000313" key="13">
    <source>
        <dbReference type="EMBL" id="KAK6188413.1"/>
    </source>
</evidence>
<reference evidence="13 14" key="1">
    <citation type="submission" date="2024-01" db="EMBL/GenBank/DDBJ databases">
        <title>The genome of the rayed Mediterranean limpet Patella caerulea (Linnaeus, 1758).</title>
        <authorList>
            <person name="Anh-Thu Weber A."/>
            <person name="Halstead-Nussloch G."/>
        </authorList>
    </citation>
    <scope>NUCLEOTIDE SEQUENCE [LARGE SCALE GENOMIC DNA]</scope>
    <source>
        <strain evidence="13">AATW-2023a</strain>
        <tissue evidence="13">Whole specimen</tissue>
    </source>
</reference>
<dbReference type="InterPro" id="IPR022653">
    <property type="entry name" value="De-COase2_pyr-phos_BS"/>
</dbReference>
<evidence type="ECO:0000256" key="10">
    <source>
        <dbReference type="ARBA" id="ARBA00049127"/>
    </source>
</evidence>
<dbReference type="EC" id="4.1.1.17" evidence="7"/>
<dbReference type="EMBL" id="JAZGQO010000003">
    <property type="protein sequence ID" value="KAK6188413.1"/>
    <property type="molecule type" value="Genomic_DNA"/>
</dbReference>
<dbReference type="Gene3D" id="2.40.37.10">
    <property type="entry name" value="Lyase, Ornithine Decarboxylase, Chain A, domain 1"/>
    <property type="match status" value="1"/>
</dbReference>
<evidence type="ECO:0000256" key="7">
    <source>
        <dbReference type="ARBA" id="ARBA00034138"/>
    </source>
</evidence>
<feature type="active site" description="Proton donor" evidence="11">
    <location>
        <position position="370"/>
    </location>
</feature>
<proteinExistence type="inferred from homology"/>
<comment type="similarity">
    <text evidence="2">Belongs to the Orn/Lys/Arg decarboxylase class-II family.</text>
</comment>
<dbReference type="SUPFAM" id="SSF51419">
    <property type="entry name" value="PLP-binding barrel"/>
    <property type="match status" value="1"/>
</dbReference>
<feature type="domain" description="Orn/DAP/Arg decarboxylase 2 N-terminal" evidence="12">
    <location>
        <begin position="50"/>
        <end position="287"/>
    </location>
</feature>
<accession>A0AAN8K3B6</accession>
<dbReference type="PRINTS" id="PR01182">
    <property type="entry name" value="ORNDCRBXLASE"/>
</dbReference>
<dbReference type="InterPro" id="IPR009006">
    <property type="entry name" value="Ala_racemase/Decarboxylase_C"/>
</dbReference>
<dbReference type="FunFam" id="3.20.20.10:FF:000005">
    <property type="entry name" value="Ornithine decarboxylase"/>
    <property type="match status" value="1"/>
</dbReference>
<dbReference type="PROSITE" id="PS00879">
    <property type="entry name" value="ODR_DC_2_2"/>
    <property type="match status" value="1"/>
</dbReference>
<comment type="catalytic activity">
    <reaction evidence="10">
        <text>L-ornithine + H(+) = putrescine + CO2</text>
        <dbReference type="Rhea" id="RHEA:22964"/>
        <dbReference type="ChEBI" id="CHEBI:15378"/>
        <dbReference type="ChEBI" id="CHEBI:16526"/>
        <dbReference type="ChEBI" id="CHEBI:46911"/>
        <dbReference type="ChEBI" id="CHEBI:326268"/>
        <dbReference type="EC" id="4.1.1.17"/>
    </reaction>
</comment>
<dbReference type="InterPro" id="IPR022644">
    <property type="entry name" value="De-COase2_N"/>
</dbReference>
<evidence type="ECO:0000256" key="5">
    <source>
        <dbReference type="ARBA" id="ARBA00023239"/>
    </source>
</evidence>
<dbReference type="Gene3D" id="3.20.20.10">
    <property type="entry name" value="Alanine racemase"/>
    <property type="match status" value="1"/>
</dbReference>
<dbReference type="PROSITE" id="PS00878">
    <property type="entry name" value="ODR_DC_2_1"/>
    <property type="match status" value="1"/>
</dbReference>
<comment type="pathway">
    <text evidence="6">Amine and polyamine biosynthesis; putrescine biosynthesis via L-ornithine pathway; putrescine from L-ornithine: step 1/1.</text>
</comment>
<dbReference type="InterPro" id="IPR029066">
    <property type="entry name" value="PLP-binding_barrel"/>
</dbReference>
<dbReference type="InterPro" id="IPR002433">
    <property type="entry name" value="Orn_de-COase"/>
</dbReference>
<dbReference type="AlphaFoldDB" id="A0AAN8K3B6"/>
<organism evidence="13 14">
    <name type="scientific">Patella caerulea</name>
    <name type="common">Rayed Mediterranean limpet</name>
    <dbReference type="NCBI Taxonomy" id="87958"/>
    <lineage>
        <taxon>Eukaryota</taxon>
        <taxon>Metazoa</taxon>
        <taxon>Spiralia</taxon>
        <taxon>Lophotrochozoa</taxon>
        <taxon>Mollusca</taxon>
        <taxon>Gastropoda</taxon>
        <taxon>Patellogastropoda</taxon>
        <taxon>Patelloidea</taxon>
        <taxon>Patellidae</taxon>
        <taxon>Patella</taxon>
    </lineage>
</organism>
<comment type="cofactor">
    <cofactor evidence="1 11">
        <name>pyridoxal 5'-phosphate</name>
        <dbReference type="ChEBI" id="CHEBI:597326"/>
    </cofactor>
</comment>
<keyword evidence="5" id="KW-0456">Lyase</keyword>
<dbReference type="PRINTS" id="PR01179">
    <property type="entry name" value="ODADCRBXLASE"/>
</dbReference>
<evidence type="ECO:0000256" key="2">
    <source>
        <dbReference type="ARBA" id="ARBA00008872"/>
    </source>
</evidence>